<dbReference type="AlphaFoldDB" id="A0A0F9B0V3"/>
<protein>
    <submittedName>
        <fullName evidence="1">Uncharacterized protein</fullName>
    </submittedName>
</protein>
<reference evidence="1" key="1">
    <citation type="journal article" date="2015" name="Nature">
        <title>Complex archaea that bridge the gap between prokaryotes and eukaryotes.</title>
        <authorList>
            <person name="Spang A."/>
            <person name="Saw J.H."/>
            <person name="Jorgensen S.L."/>
            <person name="Zaremba-Niedzwiedzka K."/>
            <person name="Martijn J."/>
            <person name="Lind A.E."/>
            <person name="van Eijk R."/>
            <person name="Schleper C."/>
            <person name="Guy L."/>
            <person name="Ettema T.J."/>
        </authorList>
    </citation>
    <scope>NUCLEOTIDE SEQUENCE</scope>
</reference>
<dbReference type="EMBL" id="LAZR01043311">
    <property type="protein sequence ID" value="KKL07392.1"/>
    <property type="molecule type" value="Genomic_DNA"/>
</dbReference>
<proteinExistence type="predicted"/>
<comment type="caution">
    <text evidence="1">The sequence shown here is derived from an EMBL/GenBank/DDBJ whole genome shotgun (WGS) entry which is preliminary data.</text>
</comment>
<evidence type="ECO:0000313" key="1">
    <source>
        <dbReference type="EMBL" id="KKL07392.1"/>
    </source>
</evidence>
<sequence length="71" mass="7661">MAQHDYVISNSDGLTVRNDINDALAAIQSNNDGTTAPTATTANMFWADTTANQLKIRNLADSAWNNLHALT</sequence>
<name>A0A0F9B0V3_9ZZZZ</name>
<organism evidence="1">
    <name type="scientific">marine sediment metagenome</name>
    <dbReference type="NCBI Taxonomy" id="412755"/>
    <lineage>
        <taxon>unclassified sequences</taxon>
        <taxon>metagenomes</taxon>
        <taxon>ecological metagenomes</taxon>
    </lineage>
</organism>
<gene>
    <name evidence="1" type="ORF">LCGC14_2586480</name>
</gene>
<accession>A0A0F9B0V3</accession>